<feature type="domain" description="IclR-ED" evidence="5">
    <location>
        <begin position="62"/>
        <end position="245"/>
    </location>
</feature>
<dbReference type="PROSITE" id="PS51077">
    <property type="entry name" value="HTH_ICLR"/>
    <property type="match status" value="1"/>
</dbReference>
<sequence>MSQSLDRALTVLAGLARGAKTLDELAEEIGVHKTTVLRLLRTLESHHFVRREGTRHYRLGSALFDLANQALEDLDVRSSSHDSLAALNIRTGHTVHLASYEDGEVVYIDKFEGHHSVRMYSRIGKRAPLHCTAVGKVLVAAMPRARREEIASSLDYVVLTPNTITSPEAYLAELEKVAERGYAVDNAEHEDFIHCIAAPVRGAGGEVLAAASMSVPKVLLDYDGLLALVPELRAATDEASVHSGWTGNGKG</sequence>
<dbReference type="PROSITE" id="PS51078">
    <property type="entry name" value="ICLR_ED"/>
    <property type="match status" value="1"/>
</dbReference>
<evidence type="ECO:0000256" key="2">
    <source>
        <dbReference type="ARBA" id="ARBA00023125"/>
    </source>
</evidence>
<keyword evidence="3" id="KW-0804">Transcription</keyword>
<evidence type="ECO:0000256" key="1">
    <source>
        <dbReference type="ARBA" id="ARBA00023015"/>
    </source>
</evidence>
<organism evidence="6 7">
    <name type="scientific">Amycolatopsis carbonis</name>
    <dbReference type="NCBI Taxonomy" id="715471"/>
    <lineage>
        <taxon>Bacteria</taxon>
        <taxon>Bacillati</taxon>
        <taxon>Actinomycetota</taxon>
        <taxon>Actinomycetes</taxon>
        <taxon>Pseudonocardiales</taxon>
        <taxon>Pseudonocardiaceae</taxon>
        <taxon>Amycolatopsis</taxon>
    </lineage>
</organism>
<dbReference type="SMART" id="SM00346">
    <property type="entry name" value="HTH_ICLR"/>
    <property type="match status" value="1"/>
</dbReference>
<evidence type="ECO:0000259" key="4">
    <source>
        <dbReference type="PROSITE" id="PS51077"/>
    </source>
</evidence>
<dbReference type="PANTHER" id="PTHR30136">
    <property type="entry name" value="HELIX-TURN-HELIX TRANSCRIPTIONAL REGULATOR, ICLR FAMILY"/>
    <property type="match status" value="1"/>
</dbReference>
<dbReference type="RefSeq" id="WP_285966042.1">
    <property type="nucleotide sequence ID" value="NZ_CP127294.1"/>
</dbReference>
<dbReference type="InterPro" id="IPR005471">
    <property type="entry name" value="Tscrpt_reg_IclR_N"/>
</dbReference>
<dbReference type="InterPro" id="IPR036388">
    <property type="entry name" value="WH-like_DNA-bd_sf"/>
</dbReference>
<evidence type="ECO:0000256" key="3">
    <source>
        <dbReference type="ARBA" id="ARBA00023163"/>
    </source>
</evidence>
<dbReference type="GO" id="GO:0003700">
    <property type="term" value="F:DNA-binding transcription factor activity"/>
    <property type="evidence" value="ECO:0007669"/>
    <property type="project" value="TreeGrafter"/>
</dbReference>
<dbReference type="SUPFAM" id="SSF46785">
    <property type="entry name" value="Winged helix' DNA-binding domain"/>
    <property type="match status" value="1"/>
</dbReference>
<dbReference type="InterPro" id="IPR029016">
    <property type="entry name" value="GAF-like_dom_sf"/>
</dbReference>
<evidence type="ECO:0000313" key="7">
    <source>
        <dbReference type="Proteomes" id="UP001236014"/>
    </source>
</evidence>
<evidence type="ECO:0000313" key="6">
    <source>
        <dbReference type="EMBL" id="WIX75266.1"/>
    </source>
</evidence>
<dbReference type="KEGG" id="acab:QRX50_27435"/>
<dbReference type="GO" id="GO:0003677">
    <property type="term" value="F:DNA binding"/>
    <property type="evidence" value="ECO:0007669"/>
    <property type="project" value="UniProtKB-KW"/>
</dbReference>
<dbReference type="EMBL" id="CP127294">
    <property type="protein sequence ID" value="WIX75266.1"/>
    <property type="molecule type" value="Genomic_DNA"/>
</dbReference>
<dbReference type="InterPro" id="IPR014757">
    <property type="entry name" value="Tscrpt_reg_IclR_C"/>
</dbReference>
<reference evidence="6 7" key="1">
    <citation type="submission" date="2023-06" db="EMBL/GenBank/DDBJ databases">
        <authorList>
            <person name="Oyuntsetseg B."/>
            <person name="Kim S.B."/>
        </authorList>
    </citation>
    <scope>NUCLEOTIDE SEQUENCE [LARGE SCALE GENOMIC DNA]</scope>
    <source>
        <strain evidence="6 7">2-15</strain>
    </source>
</reference>
<proteinExistence type="predicted"/>
<evidence type="ECO:0000259" key="5">
    <source>
        <dbReference type="PROSITE" id="PS51078"/>
    </source>
</evidence>
<dbReference type="PANTHER" id="PTHR30136:SF24">
    <property type="entry name" value="HTH-TYPE TRANSCRIPTIONAL REPRESSOR ALLR"/>
    <property type="match status" value="1"/>
</dbReference>
<keyword evidence="1" id="KW-0805">Transcription regulation</keyword>
<dbReference type="AlphaFoldDB" id="A0A9Y2MRB4"/>
<protein>
    <submittedName>
        <fullName evidence="6">IclR family transcriptional regulator</fullName>
    </submittedName>
</protein>
<dbReference type="Proteomes" id="UP001236014">
    <property type="component" value="Chromosome"/>
</dbReference>
<dbReference type="Pfam" id="PF01614">
    <property type="entry name" value="IclR_C"/>
    <property type="match status" value="1"/>
</dbReference>
<dbReference type="Gene3D" id="1.10.10.10">
    <property type="entry name" value="Winged helix-like DNA-binding domain superfamily/Winged helix DNA-binding domain"/>
    <property type="match status" value="1"/>
</dbReference>
<feature type="domain" description="HTH iclR-type" evidence="4">
    <location>
        <begin position="2"/>
        <end position="61"/>
    </location>
</feature>
<dbReference type="SUPFAM" id="SSF55781">
    <property type="entry name" value="GAF domain-like"/>
    <property type="match status" value="1"/>
</dbReference>
<name>A0A9Y2MRB4_9PSEU</name>
<dbReference type="InterPro" id="IPR036390">
    <property type="entry name" value="WH_DNA-bd_sf"/>
</dbReference>
<dbReference type="Gene3D" id="3.30.450.40">
    <property type="match status" value="1"/>
</dbReference>
<dbReference type="GO" id="GO:0045892">
    <property type="term" value="P:negative regulation of DNA-templated transcription"/>
    <property type="evidence" value="ECO:0007669"/>
    <property type="project" value="TreeGrafter"/>
</dbReference>
<accession>A0A9Y2MRB4</accession>
<keyword evidence="7" id="KW-1185">Reference proteome</keyword>
<dbReference type="InterPro" id="IPR050707">
    <property type="entry name" value="HTH_MetabolicPath_Reg"/>
</dbReference>
<gene>
    <name evidence="6" type="ORF">QRX50_27435</name>
</gene>
<dbReference type="Pfam" id="PF09339">
    <property type="entry name" value="HTH_IclR"/>
    <property type="match status" value="1"/>
</dbReference>
<keyword evidence="2" id="KW-0238">DNA-binding</keyword>